<evidence type="ECO:0000256" key="3">
    <source>
        <dbReference type="ARBA" id="ARBA00022475"/>
    </source>
</evidence>
<organism evidence="10 11">
    <name type="scientific">Methylobacterium aquaticum</name>
    <dbReference type="NCBI Taxonomy" id="270351"/>
    <lineage>
        <taxon>Bacteria</taxon>
        <taxon>Pseudomonadati</taxon>
        <taxon>Pseudomonadota</taxon>
        <taxon>Alphaproteobacteria</taxon>
        <taxon>Hyphomicrobiales</taxon>
        <taxon>Methylobacteriaceae</taxon>
        <taxon>Methylobacterium</taxon>
    </lineage>
</organism>
<dbReference type="GO" id="GO:0015293">
    <property type="term" value="F:symporter activity"/>
    <property type="evidence" value="ECO:0007669"/>
    <property type="project" value="UniProtKB-KW"/>
</dbReference>
<evidence type="ECO:0000313" key="11">
    <source>
        <dbReference type="Proteomes" id="UP000035929"/>
    </source>
</evidence>
<feature type="transmembrane region" description="Helical" evidence="8">
    <location>
        <begin position="336"/>
        <end position="361"/>
    </location>
</feature>
<evidence type="ECO:0000256" key="8">
    <source>
        <dbReference type="SAM" id="Phobius"/>
    </source>
</evidence>
<dbReference type="OrthoDB" id="9783227at2"/>
<sequence>MSGTDAASHIGRPKALNRAQWRVVALASLGGSLEYYDFIIYGIFAQYIAKQFFPATDPYVSLILSFSVLALGFLARPIGGIVLSWIGDRYGRRPVFLGSLFATTAATILIGLLPSYESWGLAAPLLLIALRLVQGICLGGELPGALTYAVEAASERAGLACGIIILCVNVGVLVATLVNLGIQHVFAPADVAAYGWRIAFLLGGLIGCVSYLLRRTLEESPEFIRMHSVASNPAVELLRDHGRAVVTAAAVVAVVGGFNGMLYGFVPAYLVQSLHYSPALVAQAMTAALLVSSAGLFVTGWLGDRLPRHLVLRAGAIVLLLVLPIWTLIVSGSEHLVMLLGLLSLAFSISSGIWPSIVATIFPTRVRFSGIALSYNISVTLLSGFAPLAASMMIERSGILMAPAYYIAFCTLITLASTFVLPSFGRPTGASYRPRTA</sequence>
<dbReference type="SUPFAM" id="SSF103473">
    <property type="entry name" value="MFS general substrate transporter"/>
    <property type="match status" value="1"/>
</dbReference>
<evidence type="ECO:0000259" key="9">
    <source>
        <dbReference type="PROSITE" id="PS50850"/>
    </source>
</evidence>
<dbReference type="InterPro" id="IPR036259">
    <property type="entry name" value="MFS_trans_sf"/>
</dbReference>
<evidence type="ECO:0000256" key="2">
    <source>
        <dbReference type="ARBA" id="ARBA00022448"/>
    </source>
</evidence>
<feature type="transmembrane region" description="Helical" evidence="8">
    <location>
        <begin position="310"/>
        <end position="330"/>
    </location>
</feature>
<keyword evidence="7 8" id="KW-0472">Membrane</keyword>
<evidence type="ECO:0000256" key="5">
    <source>
        <dbReference type="ARBA" id="ARBA00022847"/>
    </source>
</evidence>
<feature type="transmembrane region" description="Helical" evidence="8">
    <location>
        <begin position="159"/>
        <end position="182"/>
    </location>
</feature>
<accession>A0A0J6V0C1</accession>
<evidence type="ECO:0000256" key="1">
    <source>
        <dbReference type="ARBA" id="ARBA00004651"/>
    </source>
</evidence>
<reference evidence="10 11" key="1">
    <citation type="submission" date="2015-03" db="EMBL/GenBank/DDBJ databases">
        <title>Genome sequencing of Methylobacterium aquaticum DSM16371 type strain.</title>
        <authorList>
            <person name="Chaudhry V."/>
            <person name="Patil P.B."/>
        </authorList>
    </citation>
    <scope>NUCLEOTIDE SEQUENCE [LARGE SCALE GENOMIC DNA]</scope>
    <source>
        <strain evidence="10 11">DSM 16371</strain>
    </source>
</reference>
<evidence type="ECO:0000256" key="7">
    <source>
        <dbReference type="ARBA" id="ARBA00023136"/>
    </source>
</evidence>
<dbReference type="EMBL" id="LABX01000139">
    <property type="protein sequence ID" value="KMO32226.1"/>
    <property type="molecule type" value="Genomic_DNA"/>
</dbReference>
<feature type="transmembrane region" description="Helical" evidence="8">
    <location>
        <begin position="95"/>
        <end position="113"/>
    </location>
</feature>
<dbReference type="Proteomes" id="UP000035929">
    <property type="component" value="Unassembled WGS sequence"/>
</dbReference>
<dbReference type="PROSITE" id="PS50850">
    <property type="entry name" value="MFS"/>
    <property type="match status" value="1"/>
</dbReference>
<feature type="transmembrane region" description="Helical" evidence="8">
    <location>
        <begin position="244"/>
        <end position="266"/>
    </location>
</feature>
<keyword evidence="5" id="KW-0769">Symport</keyword>
<dbReference type="GO" id="GO:0005886">
    <property type="term" value="C:plasma membrane"/>
    <property type="evidence" value="ECO:0007669"/>
    <property type="project" value="UniProtKB-SubCell"/>
</dbReference>
<dbReference type="InterPro" id="IPR020846">
    <property type="entry name" value="MFS_dom"/>
</dbReference>
<dbReference type="PANTHER" id="PTHR43528">
    <property type="entry name" value="ALPHA-KETOGLUTARATE PERMEASE"/>
    <property type="match status" value="1"/>
</dbReference>
<feature type="transmembrane region" description="Helical" evidence="8">
    <location>
        <begin position="59"/>
        <end position="83"/>
    </location>
</feature>
<feature type="transmembrane region" description="Helical" evidence="8">
    <location>
        <begin position="278"/>
        <end position="298"/>
    </location>
</feature>
<evidence type="ECO:0000256" key="6">
    <source>
        <dbReference type="ARBA" id="ARBA00022989"/>
    </source>
</evidence>
<protein>
    <submittedName>
        <fullName evidence="10">MFS transporter</fullName>
    </submittedName>
</protein>
<dbReference type="PATRIC" id="fig|270351.6.peg.1204"/>
<evidence type="ECO:0000256" key="4">
    <source>
        <dbReference type="ARBA" id="ARBA00022692"/>
    </source>
</evidence>
<name>A0A0J6V0C1_9HYPH</name>
<dbReference type="Gene3D" id="1.20.1250.20">
    <property type="entry name" value="MFS general substrate transporter like domains"/>
    <property type="match status" value="2"/>
</dbReference>
<dbReference type="AlphaFoldDB" id="A0A0J6V0C1"/>
<gene>
    <name evidence="10" type="ORF">VP06_18080</name>
</gene>
<keyword evidence="2" id="KW-0813">Transport</keyword>
<keyword evidence="3" id="KW-1003">Cell membrane</keyword>
<evidence type="ECO:0000313" key="10">
    <source>
        <dbReference type="EMBL" id="KMO32226.1"/>
    </source>
</evidence>
<feature type="domain" description="Major facilitator superfamily (MFS) profile" evidence="9">
    <location>
        <begin position="23"/>
        <end position="425"/>
    </location>
</feature>
<keyword evidence="4 8" id="KW-0812">Transmembrane</keyword>
<feature type="transmembrane region" description="Helical" evidence="8">
    <location>
        <begin position="21"/>
        <end position="47"/>
    </location>
</feature>
<feature type="transmembrane region" description="Helical" evidence="8">
    <location>
        <begin position="373"/>
        <end position="394"/>
    </location>
</feature>
<feature type="transmembrane region" description="Helical" evidence="8">
    <location>
        <begin position="406"/>
        <end position="425"/>
    </location>
</feature>
<dbReference type="PANTHER" id="PTHR43528:SF1">
    <property type="entry name" value="ALPHA-KETOGLUTARATE PERMEASE"/>
    <property type="match status" value="1"/>
</dbReference>
<dbReference type="InterPro" id="IPR051084">
    <property type="entry name" value="H+-coupled_symporters"/>
</dbReference>
<dbReference type="Pfam" id="PF07690">
    <property type="entry name" value="MFS_1"/>
    <property type="match status" value="1"/>
</dbReference>
<comment type="caution">
    <text evidence="10">The sequence shown here is derived from an EMBL/GenBank/DDBJ whole genome shotgun (WGS) entry which is preliminary data.</text>
</comment>
<feature type="transmembrane region" description="Helical" evidence="8">
    <location>
        <begin position="194"/>
        <end position="213"/>
    </location>
</feature>
<proteinExistence type="predicted"/>
<keyword evidence="6 8" id="KW-1133">Transmembrane helix</keyword>
<comment type="subcellular location">
    <subcellularLocation>
        <location evidence="1">Cell membrane</location>
        <topology evidence="1">Multi-pass membrane protein</topology>
    </subcellularLocation>
</comment>
<dbReference type="InterPro" id="IPR011701">
    <property type="entry name" value="MFS"/>
</dbReference>